<feature type="compositionally biased region" description="Basic and acidic residues" evidence="1">
    <location>
        <begin position="1675"/>
        <end position="1692"/>
    </location>
</feature>
<dbReference type="Proteomes" id="UP000008524">
    <property type="component" value="Chromosome 3"/>
</dbReference>
<dbReference type="STRING" id="185431.Q580U4"/>
<dbReference type="OMA" id="TLHANER"/>
<feature type="compositionally biased region" description="Acidic residues" evidence="1">
    <location>
        <begin position="2115"/>
        <end position="2128"/>
    </location>
</feature>
<feature type="compositionally biased region" description="Basic and acidic residues" evidence="1">
    <location>
        <begin position="2080"/>
        <end position="2097"/>
    </location>
</feature>
<keyword evidence="4" id="KW-1185">Reference proteome</keyword>
<evidence type="ECO:0000313" key="4">
    <source>
        <dbReference type="Proteomes" id="UP000008524"/>
    </source>
</evidence>
<feature type="compositionally biased region" description="Basic and acidic residues" evidence="1">
    <location>
        <begin position="1540"/>
        <end position="1557"/>
    </location>
</feature>
<reference evidence="2" key="1">
    <citation type="submission" date="2001-08" db="EMBL/GenBank/DDBJ databases">
        <authorList>
            <person name="El-Sayed N.M."/>
            <person name="Khalak H."/>
            <person name="Adams M.D."/>
        </authorList>
    </citation>
    <scope>NUCLEOTIDE SEQUENCE</scope>
    <source>
        <strain evidence="2">GUTat10.1</strain>
    </source>
</reference>
<feature type="compositionally biased region" description="Basic and acidic residues" evidence="1">
    <location>
        <begin position="1855"/>
        <end position="1872"/>
    </location>
</feature>
<accession>D6XE85</accession>
<feature type="compositionally biased region" description="Basic and acidic residues" evidence="1">
    <location>
        <begin position="1206"/>
        <end position="1215"/>
    </location>
</feature>
<reference evidence="2" key="4">
    <citation type="submission" date="2005-04" db="EMBL/GenBank/DDBJ databases">
        <title>.</title>
        <authorList>
            <person name="Ghedin E."/>
            <person name="Blandin G."/>
            <person name="Bartholomeu D."/>
            <person name="Caler E."/>
            <person name="Haas B."/>
            <person name="Hannick L."/>
            <person name="Shallom J."/>
            <person name="Hou L."/>
            <person name="Djikeng A."/>
            <person name="Feldblyum T."/>
            <person name="Hostetler J."/>
            <person name="Johnson J."/>
            <person name="Jones K."/>
            <person name="Koo H.L."/>
            <person name="Larkin C."/>
            <person name="Pai G."/>
            <person name="Peterson J."/>
            <person name="Khalak H.G."/>
            <person name="Salzberg S."/>
            <person name="Simpson A.J."/>
            <person name="Tallon L."/>
            <person name="Van Aken S."/>
            <person name="Wanless D."/>
            <person name="White O."/>
            <person name="Wortman J."/>
            <person name="Fraser C.M."/>
            <person name="El-Sayed N.M.A."/>
        </authorList>
    </citation>
    <scope>NUCLEOTIDE SEQUENCE</scope>
    <source>
        <strain evidence="2">GUTat10.1</strain>
    </source>
</reference>
<dbReference type="PANTHER" id="PTHR39670:SF2">
    <property type="entry name" value="PARAFLAGELLAR ROD PROTEIN"/>
    <property type="match status" value="1"/>
</dbReference>
<reference evidence="3" key="5">
    <citation type="submission" date="2005-04" db="EMBL/GenBank/DDBJ databases">
        <title>Sequencing, closure, and annotation of Trypanosoma brucei chromosomes 2 through 8.</title>
        <authorList>
            <person name="Ghedin E."/>
            <person name="Blandin G."/>
            <person name="Bartholomeu D."/>
            <person name="Caler E."/>
            <person name="Haas B."/>
            <person name="Hannick L."/>
            <person name="Shallom J."/>
            <person name="Hou L."/>
            <person name="Djikeng A."/>
            <person name="Feldblyum T."/>
            <person name="Hostetler J."/>
            <person name="Johnson J."/>
            <person name="Jones K."/>
            <person name="Koo H.L."/>
            <person name="Larkin C."/>
            <person name="Pai G."/>
            <person name="Peterson J."/>
            <person name="Khalak H.G."/>
            <person name="Salzberg S."/>
            <person name="Simpson A.J."/>
            <person name="Tallon L."/>
            <person name="Van Aken S."/>
            <person name="Wanless D."/>
            <person name="White O."/>
            <person name="Wortman J."/>
            <person name="Fraser C.M."/>
            <person name="El-Sayed N.M.A."/>
        </authorList>
    </citation>
    <scope>NUCLEOTIDE SEQUENCE</scope>
    <source>
        <strain evidence="3">927/4 GUTat10.1</strain>
    </source>
</reference>
<dbReference type="OrthoDB" id="272965at2759"/>
<proteinExistence type="predicted"/>
<protein>
    <recommendedName>
        <fullName evidence="5">Paraflagellar rod protein</fullName>
    </recommendedName>
</protein>
<feature type="compositionally biased region" description="Basic and acidic residues" evidence="1">
    <location>
        <begin position="1495"/>
        <end position="1512"/>
    </location>
</feature>
<dbReference type="RefSeq" id="XP_844121.1">
    <property type="nucleotide sequence ID" value="XM_839028.1"/>
</dbReference>
<feature type="compositionally biased region" description="Basic and acidic residues" evidence="1">
    <location>
        <begin position="1405"/>
        <end position="1422"/>
    </location>
</feature>
<feature type="compositionally biased region" description="Basic and acidic residues" evidence="1">
    <location>
        <begin position="1810"/>
        <end position="1827"/>
    </location>
</feature>
<feature type="compositionally biased region" description="Basic and acidic residues" evidence="1">
    <location>
        <begin position="1315"/>
        <end position="1332"/>
    </location>
</feature>
<organism evidence="2 4">
    <name type="scientific">Trypanosoma brucei brucei (strain 927/4 GUTat10.1)</name>
    <dbReference type="NCBI Taxonomy" id="185431"/>
    <lineage>
        <taxon>Eukaryota</taxon>
        <taxon>Discoba</taxon>
        <taxon>Euglenozoa</taxon>
        <taxon>Kinetoplastea</taxon>
        <taxon>Metakinetoplastina</taxon>
        <taxon>Trypanosomatida</taxon>
        <taxon>Trypanosomatidae</taxon>
        <taxon>Trypanosoma</taxon>
    </lineage>
</organism>
<feature type="compositionally biased region" description="Basic and acidic residues" evidence="1">
    <location>
        <begin position="1765"/>
        <end position="1782"/>
    </location>
</feature>
<feature type="compositionally biased region" description="Basic and acidic residues" evidence="1">
    <location>
        <begin position="1585"/>
        <end position="1602"/>
    </location>
</feature>
<dbReference type="InParanoid" id="Q580U4"/>
<accession>Q580U4</accession>
<dbReference type="KEGG" id="tbr:Tb927.3.5310"/>
<gene>
    <name evidence="3" type="primary">Tb03.5L5.480</name>
    <name evidence="2" type="ORF">Tb927.3.5310</name>
</gene>
<evidence type="ECO:0000313" key="2">
    <source>
        <dbReference type="EMBL" id="AAX81040.1"/>
    </source>
</evidence>
<dbReference type="GO" id="GO:0005737">
    <property type="term" value="C:cytoplasm"/>
    <property type="evidence" value="ECO:0000314"/>
    <property type="project" value="GeneDB"/>
</dbReference>
<feature type="compositionally biased region" description="Polar residues" evidence="1">
    <location>
        <begin position="1216"/>
        <end position="1228"/>
    </location>
</feature>
<feature type="compositionally biased region" description="Basic and acidic residues" evidence="1">
    <location>
        <begin position="1900"/>
        <end position="1917"/>
    </location>
</feature>
<feature type="region of interest" description="Disordered" evidence="1">
    <location>
        <begin position="1262"/>
        <end position="2128"/>
    </location>
</feature>
<dbReference type="PaxDb" id="5691-AAZ10562"/>
<feature type="region of interest" description="Disordered" evidence="1">
    <location>
        <begin position="1206"/>
        <end position="1228"/>
    </location>
</feature>
<evidence type="ECO:0000313" key="3">
    <source>
        <dbReference type="EMBL" id="AAZ10562.1"/>
    </source>
</evidence>
<dbReference type="VEuPathDB" id="TriTrypDB:Tb927.3.5310"/>
<feature type="compositionally biased region" description="Basic and acidic residues" evidence="1">
    <location>
        <begin position="1720"/>
        <end position="1737"/>
    </location>
</feature>
<dbReference type="GO" id="GO:0010608">
    <property type="term" value="P:post-transcriptional regulation of gene expression"/>
    <property type="evidence" value="ECO:0000314"/>
    <property type="project" value="GeneDB"/>
</dbReference>
<dbReference type="EMBL" id="AC093543">
    <property type="protein sequence ID" value="AAX81040.1"/>
    <property type="molecule type" value="Genomic_DNA"/>
</dbReference>
<dbReference type="EMBL" id="CP000066">
    <property type="protein sequence ID" value="AAZ10562.1"/>
    <property type="molecule type" value="Genomic_DNA"/>
</dbReference>
<dbReference type="GO" id="GO:0097740">
    <property type="term" value="C:paraflagellar rod"/>
    <property type="evidence" value="ECO:0000314"/>
    <property type="project" value="GeneDB"/>
</dbReference>
<feature type="compositionally biased region" description="Basic and acidic residues" evidence="1">
    <location>
        <begin position="2035"/>
        <end position="2052"/>
    </location>
</feature>
<feature type="compositionally biased region" description="Basic and acidic residues" evidence="1">
    <location>
        <begin position="1360"/>
        <end position="1377"/>
    </location>
</feature>
<reference evidence="3 4" key="3">
    <citation type="journal article" date="2005" name="Science">
        <title>The genome of the African trypanosome Trypanosoma brucei.</title>
        <authorList>
            <person name="Berriman M."/>
            <person name="Ghedin E."/>
            <person name="Hertz-Fowler C."/>
            <person name="Blandin G."/>
            <person name="Renauld H."/>
            <person name="Bartholomeu D.C."/>
            <person name="Lennard N.J."/>
            <person name="Caler E."/>
            <person name="Hamlin N.E."/>
            <person name="Haas B."/>
            <person name="Bohme U."/>
            <person name="Hannick L."/>
            <person name="Aslett M.A."/>
            <person name="Shallom J."/>
            <person name="Marcello L."/>
            <person name="Hou L."/>
            <person name="Wickstead B."/>
            <person name="Alsmark U.C."/>
            <person name="Arrowsmith C."/>
            <person name="Atkin R.J."/>
            <person name="Barron A.J."/>
            <person name="Bringaud F."/>
            <person name="Brooks K."/>
            <person name="Carrington M."/>
            <person name="Cherevach I."/>
            <person name="Chillingworth T.J."/>
            <person name="Churcher C."/>
            <person name="Clark L.N."/>
            <person name="Corton C.H."/>
            <person name="Cronin A."/>
            <person name="Davies R.M."/>
            <person name="Doggett J."/>
            <person name="Djikeng A."/>
            <person name="Feldblyum T."/>
            <person name="Field M.C."/>
            <person name="Fraser A."/>
            <person name="Goodhead I."/>
            <person name="Hance Z."/>
            <person name="Harper D."/>
            <person name="Harris B.R."/>
            <person name="Hauser H."/>
            <person name="Hostetler J."/>
            <person name="Ivens A."/>
            <person name="Jagels K."/>
            <person name="Johnson D."/>
            <person name="Johnson J."/>
            <person name="Jones K."/>
            <person name="Kerhornou A.X."/>
            <person name="Koo H."/>
            <person name="Larke N."/>
            <person name="Landfear S."/>
            <person name="Larkin C."/>
            <person name="Leech V."/>
            <person name="Line A."/>
            <person name="Lord A."/>
            <person name="Macleod A."/>
            <person name="Mooney P.J."/>
            <person name="Moule S."/>
            <person name="Martin D.M."/>
            <person name="Morgan G.W."/>
            <person name="Mungall K."/>
            <person name="Norbertczak H."/>
            <person name="Ormond D."/>
            <person name="Pai G."/>
            <person name="Peacock C.S."/>
            <person name="Peterson J."/>
            <person name="Quail M.A."/>
            <person name="Rabbinowitsch E."/>
            <person name="Rajandream M.A."/>
            <person name="Reitter C."/>
            <person name="Salzberg S.L."/>
            <person name="Sanders M."/>
            <person name="Schobel S."/>
            <person name="Sharp S."/>
            <person name="Simmonds M."/>
            <person name="Simpson A.J."/>
            <person name="Tallon L."/>
            <person name="Turner C.M."/>
            <person name="Tait A."/>
            <person name="Tivey A.R."/>
            <person name="Van Aken S."/>
            <person name="Walker D."/>
            <person name="Wanless D."/>
            <person name="Wang S."/>
            <person name="White B."/>
            <person name="White O."/>
            <person name="Whitehead S."/>
            <person name="Woodward J."/>
            <person name="Wortman J."/>
            <person name="Adams M.D."/>
            <person name="Embley T.M."/>
            <person name="Gull K."/>
            <person name="Ullu E."/>
            <person name="Barry J.D."/>
            <person name="Fairlamb A.H."/>
            <person name="Opperdoes F."/>
            <person name="Barrell B.G."/>
            <person name="Donelson J.E."/>
            <person name="Hall N."/>
            <person name="Fraser C.M."/>
            <person name="Melville S.E."/>
            <person name="El-Sayed N.M."/>
        </authorList>
    </citation>
    <scope>NUCLEOTIDE SEQUENCE [LARGE SCALE GENOMIC DNA]</scope>
    <source>
        <strain evidence="3 4">927/4 GUTat10.1</strain>
    </source>
</reference>
<evidence type="ECO:0008006" key="5">
    <source>
        <dbReference type="Google" id="ProtNLM"/>
    </source>
</evidence>
<evidence type="ECO:0000256" key="1">
    <source>
        <dbReference type="SAM" id="MobiDB-lite"/>
    </source>
</evidence>
<feature type="compositionally biased region" description="Basic and acidic residues" evidence="1">
    <location>
        <begin position="1630"/>
        <end position="1647"/>
    </location>
</feature>
<dbReference type="AlphaFoldDB" id="Q580U4"/>
<dbReference type="GeneID" id="3656468"/>
<feature type="compositionally biased region" description="Basic and acidic residues" evidence="1">
    <location>
        <begin position="1270"/>
        <end position="1287"/>
    </location>
</feature>
<reference evidence="3" key="2">
    <citation type="journal article" date="2005" name="Science">
        <title>Comparative genomics of trypanosomatid parasitic protozoa.</title>
        <authorList>
            <person name="El-Sayed N.M."/>
            <person name="Myler P.J."/>
            <person name="Blandin G."/>
            <person name="Berriman M."/>
            <person name="Crabtree J."/>
            <person name="Aggarwal G."/>
            <person name="Caler E."/>
            <person name="Renauld H."/>
            <person name="Worthey E.A."/>
            <person name="Hertz-Fowler C."/>
            <person name="Ghedin E."/>
            <person name="Peacock C."/>
            <person name="Bartholomeu D.C."/>
            <person name="Haas B.J."/>
            <person name="Tran A.N."/>
            <person name="Wortman J.R."/>
            <person name="Alsmark U.C."/>
            <person name="Angiuoli S."/>
            <person name="Anupama A."/>
            <person name="Badger J."/>
            <person name="Bringaud F."/>
            <person name="Cadag E."/>
            <person name="Carlton J.M."/>
            <person name="Cerqueira G.C."/>
            <person name="Creasy T."/>
            <person name="Delcher A.L."/>
            <person name="Djikeng A."/>
            <person name="Embley T.M."/>
            <person name="Hauser C."/>
            <person name="Ivens A.C."/>
            <person name="Kummerfeld S.K."/>
            <person name="Pereira-Leal J.B."/>
            <person name="Nilsson D."/>
            <person name="Peterson J."/>
            <person name="Salzberg S.L."/>
            <person name="Shallom J."/>
            <person name="Silva J.C."/>
            <person name="Sundaram J."/>
            <person name="Westenberger S."/>
            <person name="White O."/>
            <person name="Melville S.E."/>
            <person name="Donelson J.E."/>
            <person name="Andersson B."/>
            <person name="Stuart K.D."/>
            <person name="Hall N."/>
        </authorList>
    </citation>
    <scope>NUCLEOTIDE SEQUENCE</scope>
    <source>
        <strain evidence="3">927/4 GUTat10.1</strain>
    </source>
</reference>
<dbReference type="eggNOG" id="ENOG502RYQ3">
    <property type="taxonomic scope" value="Eukaryota"/>
</dbReference>
<feature type="region of interest" description="Disordered" evidence="1">
    <location>
        <begin position="243"/>
        <end position="268"/>
    </location>
</feature>
<dbReference type="PANTHER" id="PTHR39670">
    <property type="entry name" value="C2 DOMAIN-CONTAINING PROTEIN-RELATED"/>
    <property type="match status" value="1"/>
</dbReference>
<name>Q580U4_TRYB2</name>
<sequence length="2128" mass="242780">MDGYLPNLTRESLNIPTRGISGQNQWRTVRRVCNTASSHDGYKKMLEGVRRQFLEPAYQVPVSRLPDVPVPCRPPPSSSSPGRFSRNLQYTVKDRKIVKKEEEDICSPSLEALEENGRQHIIVNEVWERQVLKQMMIVRYVTFVLRDEIRDLELVEREQRGTIAFEEEKERYWLQHESDASVQLREYKLALSAKREKQKRLQENEALYRARSSSSPFPMNEFKMEPDAQKILQEYLKMKHLADDGEGQPQECPHPPLRRSPQQQRSAERYRRLIGKVSSHNNPPVVRVQPLSNVCNTLGIAAYMGLLEKDSESRKMIEEREEEEYKRIMEHFEEQSSLLLTWKHKRLHLERLIYWKAQSEERRQKEQLRIEMEVLRPRKQMAMPHEELAAQEEEFRNMLGAEEGTRRGDLLQLHNEYFMRTKAKALGNEEMNLRAHILQEDIGVRKLLVQGLEIILRQGICKEWEQNVVMLVPEQIQALAKLNREWIEHEKQILTIQRAVRSFRAGRLGWRITHSEIGRIIQKKRDIAKIDRGKKSLCEYKNYLASEFAAVEEEVRTLHANERNKLFDVEYNSRTIVYTEEEWNRGVLRRTERQDLYDSVIVPLVTNCFSAELDARREIDVEEEFVRGRMCNFFNRLSNIIRTKTYVLGREVEGRAAIEKDENNFFFSILCMELDDRDLVRIMMKEIQAQKEEELFAQALVLLESRKEEEMYMYARLTRLHYEFKREKLEIEALDPNPRALIAHTFLNTALCFFCDESVKFLENYGSLLVEQHSEIVYLCCVAITEEREEEARHLLERLESRAWPEITDCAHREMSSKLRKELRNIGAASRIKIFYRKYRNGDVGRSGMRKHLREAFRVMREKAELKEVFDRQRIDVQECRHNLRDAVAIQSYYTYRRIALELSVVENRAEPRGRSELEGQEEMMFKMILNYFEPPAVPMVDAVTILLHSESHGRIRIKKEWQKAIENDFTRRKEWFEKDVLAIITLRKWQKFAAVKRKRTFIKAELEKLVLSELTQRHELELNETNERFIDIVKPMEYTTHHQAYLDQDVPRFLNEMCFDIGFHLGIKEEEWQNRMLLLWRMRNSYHEKELETEEFATRAALQQSSFYDGVDLIEVVCDESILRAALCDERRYFLMRILARLERASRGDIIHSYDIHSLWMHEYTCRKELYVEYIYSLHHIAPEKNTIQHTKCLLIDAEISHTTEAEESYEKSTNHQPLNDNAEDNNITSSANIVDQTNATPQGPIVDQPAEDLTKAEELDEPVADTEVAEKEPTDSEVIPEKEIPDTEAAAEQPAEDLTKAEELDEPVADTEVAEKEPTDSEVILEKQIPDTEAAAEQPAEDLTKAEELDEPVADTEVAEKEPTDSEVIPEKEIPDTEAAAEQPAEDLTKAEELDEPVADTEVAEKEPTDSEVIPEKQIPDTEAAAEQPAEDLTKAEELDEPVADTEVAEKEPTDSEVIPEKEIPDTEAAAEQPAEDLTKAGELDEPVADTEVAEKEPTDSEVIPEKEIPDTEAAAEQPAEDLTKAEELDEPVADTEVAEKEPTDSEVILEKEIPDAEAAAEQPAEDLTKAEELDEPVADTEVAEKEPTDSEVILEKEIPDTEAAAEQPAEDLTKAEELDEPAADTEVAEKEPTDSEVIPEKQIPDTEAAAEQPAEDLTKAEELDEPVADTEVAEKEPTDSEVIPEKEIPDTEAAAEQPAEDLTKAEELDEPVADTEVAGKEPTDSEVIPEKEIPDTEAAAEQPAEDLTKAEELDEPVADTEVAEKEPTDSEVIPEKEIPDTEAAAEQPAEDLTKAEELDEPVADTEVAEKEPTDSEVIPEKQIPDTEAAAEQPAEDLTKAEELDEPVADTEVAEKEPTDSEVIPEKEIPDTEAAAEQPAEDLTKAEELDEPAADTEVAGKEPTDSEVIPEKEIPDTEAAAEQPAEDLTKAEELDEPVADTEVAEKEPTDSEVIPEKEIPDTEAAAEQPAEDLTKAEELDEPVADTEVAEKEPTDSEVILEKEIPDTEAAAEQPAEDLTKAEELDEPVADTEVAEKEPTDSEVIPEKQIPDTEAAAEQPAEDLTKAEELDEPVADTEVAEKEPTDSEVIPEKQIPDTEAAAEQPAEDLTKAEELDEPAADAEVAEM</sequence>
<feature type="compositionally biased region" description="Basic and acidic residues" evidence="1">
    <location>
        <begin position="1450"/>
        <end position="1467"/>
    </location>
</feature>
<feature type="compositionally biased region" description="Basic and acidic residues" evidence="1">
    <location>
        <begin position="1990"/>
        <end position="2007"/>
    </location>
</feature>
<feature type="compositionally biased region" description="Basic and acidic residues" evidence="1">
    <location>
        <begin position="1945"/>
        <end position="1962"/>
    </location>
</feature>